<accession>A0ABQ2GRS6</accession>
<evidence type="ECO:0000256" key="1">
    <source>
        <dbReference type="SAM" id="Phobius"/>
    </source>
</evidence>
<name>A0ABQ2GRS6_9DEIO</name>
<proteinExistence type="predicted"/>
<comment type="caution">
    <text evidence="2">The sequence shown here is derived from an EMBL/GenBank/DDBJ whole genome shotgun (WGS) entry which is preliminary data.</text>
</comment>
<feature type="transmembrane region" description="Helical" evidence="1">
    <location>
        <begin position="17"/>
        <end position="34"/>
    </location>
</feature>
<feature type="transmembrane region" description="Helical" evidence="1">
    <location>
        <begin position="67"/>
        <end position="89"/>
    </location>
</feature>
<organism evidence="2 3">
    <name type="scientific">Deinococcus aerophilus</name>
    <dbReference type="NCBI Taxonomy" id="522488"/>
    <lineage>
        <taxon>Bacteria</taxon>
        <taxon>Thermotogati</taxon>
        <taxon>Deinococcota</taxon>
        <taxon>Deinococci</taxon>
        <taxon>Deinococcales</taxon>
        <taxon>Deinococcaceae</taxon>
        <taxon>Deinococcus</taxon>
    </lineage>
</organism>
<gene>
    <name evidence="2" type="ORF">GCM10010841_17990</name>
</gene>
<evidence type="ECO:0000313" key="3">
    <source>
        <dbReference type="Proteomes" id="UP000661918"/>
    </source>
</evidence>
<evidence type="ECO:0000313" key="2">
    <source>
        <dbReference type="EMBL" id="GGM09948.1"/>
    </source>
</evidence>
<feature type="transmembrane region" description="Helical" evidence="1">
    <location>
        <begin position="95"/>
        <end position="117"/>
    </location>
</feature>
<protein>
    <submittedName>
        <fullName evidence="2">Uncharacterized protein</fullName>
    </submittedName>
</protein>
<keyword evidence="1" id="KW-1133">Transmembrane helix</keyword>
<dbReference type="EMBL" id="BMOM01000012">
    <property type="protein sequence ID" value="GGM09948.1"/>
    <property type="molecule type" value="Genomic_DNA"/>
</dbReference>
<sequence length="136" mass="14147">MLGTGRLPSEPRAYPEAMTLAALLCALTALMVGLDSGRRFARRPPPPLPCSGRRPAHPTSEPGIRRMLIVAAYAAVVAGLVEAGTLFLAPLGQDLLWMMLITITLGGFALGALLPVVPTLPVRVAAEASAARLPTA</sequence>
<reference evidence="3" key="1">
    <citation type="journal article" date="2019" name="Int. J. Syst. Evol. Microbiol.">
        <title>The Global Catalogue of Microorganisms (GCM) 10K type strain sequencing project: providing services to taxonomists for standard genome sequencing and annotation.</title>
        <authorList>
            <consortium name="The Broad Institute Genomics Platform"/>
            <consortium name="The Broad Institute Genome Sequencing Center for Infectious Disease"/>
            <person name="Wu L."/>
            <person name="Ma J."/>
        </authorList>
    </citation>
    <scope>NUCLEOTIDE SEQUENCE [LARGE SCALE GENOMIC DNA]</scope>
    <source>
        <strain evidence="3">JCM 15443</strain>
    </source>
</reference>
<keyword evidence="1" id="KW-0812">Transmembrane</keyword>
<keyword evidence="1" id="KW-0472">Membrane</keyword>
<keyword evidence="3" id="KW-1185">Reference proteome</keyword>
<dbReference type="Proteomes" id="UP000661918">
    <property type="component" value="Unassembled WGS sequence"/>
</dbReference>